<dbReference type="PANTHER" id="PTHR36221:SF1">
    <property type="entry name" value="DUF742 DOMAIN-CONTAINING PROTEIN"/>
    <property type="match status" value="1"/>
</dbReference>
<name>A0ABP9SFI6_9ACTN</name>
<proteinExistence type="predicted"/>
<evidence type="ECO:0000313" key="1">
    <source>
        <dbReference type="EMBL" id="GAA5194135.1"/>
    </source>
</evidence>
<dbReference type="InterPro" id="IPR007995">
    <property type="entry name" value="DUF742"/>
</dbReference>
<comment type="caution">
    <text evidence="1">The sequence shown here is derived from an EMBL/GenBank/DDBJ whole genome shotgun (WGS) entry which is preliminary data.</text>
</comment>
<protein>
    <submittedName>
        <fullName evidence="1">DUF742 domain-containing protein</fullName>
    </submittedName>
</protein>
<sequence length="121" mass="13306">MSRDAWYGDDDGGSGRFVPLYVLVNGRTRTRNAGLDLATQVVALGANPQALEAEYQAVVRRCRTWTSVAEIAAHLRYPLTATKLFVDVLLEQGFLAVGSPAEETSTDLEVLEKILVRLQEL</sequence>
<evidence type="ECO:0000313" key="2">
    <source>
        <dbReference type="Proteomes" id="UP001501570"/>
    </source>
</evidence>
<dbReference type="EMBL" id="BAABJQ010000020">
    <property type="protein sequence ID" value="GAA5194135.1"/>
    <property type="molecule type" value="Genomic_DNA"/>
</dbReference>
<reference evidence="2" key="1">
    <citation type="journal article" date="2019" name="Int. J. Syst. Evol. Microbiol.">
        <title>The Global Catalogue of Microorganisms (GCM) 10K type strain sequencing project: providing services to taxonomists for standard genome sequencing and annotation.</title>
        <authorList>
            <consortium name="The Broad Institute Genomics Platform"/>
            <consortium name="The Broad Institute Genome Sequencing Center for Infectious Disease"/>
            <person name="Wu L."/>
            <person name="Ma J."/>
        </authorList>
    </citation>
    <scope>NUCLEOTIDE SEQUENCE [LARGE SCALE GENOMIC DNA]</scope>
    <source>
        <strain evidence="2">JCM 18304</strain>
    </source>
</reference>
<dbReference type="Proteomes" id="UP001501570">
    <property type="component" value="Unassembled WGS sequence"/>
</dbReference>
<accession>A0ABP9SFI6</accession>
<gene>
    <name evidence="1" type="ORF">GCM10023322_57820</name>
</gene>
<dbReference type="RefSeq" id="WP_345634885.1">
    <property type="nucleotide sequence ID" value="NZ_BAABJQ010000020.1"/>
</dbReference>
<dbReference type="PANTHER" id="PTHR36221">
    <property type="entry name" value="DUF742 DOMAIN-CONTAINING PROTEIN"/>
    <property type="match status" value="1"/>
</dbReference>
<organism evidence="1 2">
    <name type="scientific">Rugosimonospora acidiphila</name>
    <dbReference type="NCBI Taxonomy" id="556531"/>
    <lineage>
        <taxon>Bacteria</taxon>
        <taxon>Bacillati</taxon>
        <taxon>Actinomycetota</taxon>
        <taxon>Actinomycetes</taxon>
        <taxon>Micromonosporales</taxon>
        <taxon>Micromonosporaceae</taxon>
        <taxon>Rugosimonospora</taxon>
    </lineage>
</organism>
<keyword evidence="2" id="KW-1185">Reference proteome</keyword>
<dbReference type="Pfam" id="PF05331">
    <property type="entry name" value="DUF742"/>
    <property type="match status" value="1"/>
</dbReference>